<dbReference type="InterPro" id="IPR029058">
    <property type="entry name" value="AB_hydrolase_fold"/>
</dbReference>
<proteinExistence type="predicted"/>
<dbReference type="AlphaFoldDB" id="A0A238XG40"/>
<dbReference type="Proteomes" id="UP000198310">
    <property type="component" value="Unassembled WGS sequence"/>
</dbReference>
<evidence type="ECO:0000313" key="1">
    <source>
        <dbReference type="EMBL" id="SNR57578.1"/>
    </source>
</evidence>
<dbReference type="Gene3D" id="3.40.50.1820">
    <property type="entry name" value="alpha/beta hydrolase"/>
    <property type="match status" value="1"/>
</dbReference>
<dbReference type="RefSeq" id="WP_089332582.1">
    <property type="nucleotide sequence ID" value="NZ_FZNS01000004.1"/>
</dbReference>
<gene>
    <name evidence="1" type="ORF">SAMN06269173_10446</name>
</gene>
<reference evidence="2" key="1">
    <citation type="submission" date="2017-06" db="EMBL/GenBank/DDBJ databases">
        <authorList>
            <person name="Varghese N."/>
            <person name="Submissions S."/>
        </authorList>
    </citation>
    <scope>NUCLEOTIDE SEQUENCE [LARGE SCALE GENOMIC DNA]</scope>
    <source>
        <strain evidence="2">DSM 28041</strain>
    </source>
</reference>
<dbReference type="Pfam" id="PF00756">
    <property type="entry name" value="Esterase"/>
    <property type="match status" value="1"/>
</dbReference>
<accession>A0A238XG40</accession>
<dbReference type="PANTHER" id="PTHR48098">
    <property type="entry name" value="ENTEROCHELIN ESTERASE-RELATED"/>
    <property type="match status" value="1"/>
</dbReference>
<dbReference type="InterPro" id="IPR000801">
    <property type="entry name" value="Esterase-like"/>
</dbReference>
<dbReference type="EMBL" id="FZNS01000004">
    <property type="protein sequence ID" value="SNR57578.1"/>
    <property type="molecule type" value="Genomic_DNA"/>
</dbReference>
<evidence type="ECO:0000313" key="2">
    <source>
        <dbReference type="Proteomes" id="UP000198310"/>
    </source>
</evidence>
<protein>
    <submittedName>
        <fullName evidence="1">Esterase/lipase superfamily enzyme</fullName>
    </submittedName>
</protein>
<keyword evidence="2" id="KW-1185">Reference proteome</keyword>
<dbReference type="SUPFAM" id="SSF53474">
    <property type="entry name" value="alpha/beta-Hydrolases"/>
    <property type="match status" value="1"/>
</dbReference>
<organism evidence="1 2">
    <name type="scientific">Hymenobacter mucosus</name>
    <dbReference type="NCBI Taxonomy" id="1411120"/>
    <lineage>
        <taxon>Bacteria</taxon>
        <taxon>Pseudomonadati</taxon>
        <taxon>Bacteroidota</taxon>
        <taxon>Cytophagia</taxon>
        <taxon>Cytophagales</taxon>
        <taxon>Hymenobacteraceae</taxon>
        <taxon>Hymenobacter</taxon>
    </lineage>
</organism>
<sequence>MQEAYRPFYSPTLGHDVEMLVFGDVGYPIVVFPSSRGRYYEAKDFKLVEAVQWFIDNQKVKLYCIDSVDAHTWYAKHLHPAERVQNHIRYDHMLSNELVPMLQQECHVDKIGVAGCSFGGYHALNFAFRHPEQVAYLFSMGAAFDMRQFMDGYYDENLYFNNPPDFMPNAENEHFHQMNIVLGTAEYDFCKGANYQMSEILNNKGIRHWLDVRPYGTHDWPVWREMFPHYLSVM</sequence>
<name>A0A238XG40_9BACT</name>
<dbReference type="PANTHER" id="PTHR48098:SF3">
    <property type="entry name" value="IRON(III) ENTEROBACTIN ESTERASE"/>
    <property type="match status" value="1"/>
</dbReference>
<dbReference type="InterPro" id="IPR050583">
    <property type="entry name" value="Mycobacterial_A85_antigen"/>
</dbReference>